<comment type="catalytic activity">
    <reaction evidence="7">
        <text>a 2'-deoxyadenosine in DNA + S-adenosyl-L-methionine = an N(6)-methyl-2'-deoxyadenosine in DNA + S-adenosyl-L-homocysteine + H(+)</text>
        <dbReference type="Rhea" id="RHEA:15197"/>
        <dbReference type="Rhea" id="RHEA-COMP:12418"/>
        <dbReference type="Rhea" id="RHEA-COMP:12419"/>
        <dbReference type="ChEBI" id="CHEBI:15378"/>
        <dbReference type="ChEBI" id="CHEBI:57856"/>
        <dbReference type="ChEBI" id="CHEBI:59789"/>
        <dbReference type="ChEBI" id="CHEBI:90615"/>
        <dbReference type="ChEBI" id="CHEBI:90616"/>
        <dbReference type="EC" id="2.1.1.72"/>
    </reaction>
</comment>
<evidence type="ECO:0000259" key="8">
    <source>
        <dbReference type="Pfam" id="PF07669"/>
    </source>
</evidence>
<dbReference type="SUPFAM" id="SSF53335">
    <property type="entry name" value="S-adenosyl-L-methionine-dependent methyltransferases"/>
    <property type="match status" value="1"/>
</dbReference>
<evidence type="ECO:0000313" key="11">
    <source>
        <dbReference type="Proteomes" id="UP000198711"/>
    </source>
</evidence>
<comment type="caution">
    <text evidence="10">The sequence shown here is derived from an EMBL/GenBank/DDBJ whole genome shotgun (WGS) entry which is preliminary data.</text>
</comment>
<dbReference type="GO" id="GO:0003677">
    <property type="term" value="F:DNA binding"/>
    <property type="evidence" value="ECO:0007669"/>
    <property type="project" value="UniProtKB-KW"/>
</dbReference>
<protein>
    <recommendedName>
        <fullName evidence="1">site-specific DNA-methyltransferase (adenine-specific)</fullName>
        <ecNumber evidence="1">2.1.1.72</ecNumber>
    </recommendedName>
</protein>
<dbReference type="PANTHER" id="PTHR33841:SF1">
    <property type="entry name" value="DNA METHYLTRANSFERASE A"/>
    <property type="match status" value="1"/>
</dbReference>
<accession>A0A8X8IIT9</accession>
<dbReference type="InterPro" id="IPR029063">
    <property type="entry name" value="SAM-dependent_MTases_sf"/>
</dbReference>
<evidence type="ECO:0000256" key="7">
    <source>
        <dbReference type="ARBA" id="ARBA00047942"/>
    </source>
</evidence>
<evidence type="ECO:0000256" key="4">
    <source>
        <dbReference type="ARBA" id="ARBA00022691"/>
    </source>
</evidence>
<keyword evidence="6" id="KW-0238">DNA-binding</keyword>
<evidence type="ECO:0000256" key="1">
    <source>
        <dbReference type="ARBA" id="ARBA00011900"/>
    </source>
</evidence>
<dbReference type="GO" id="GO:0032259">
    <property type="term" value="P:methylation"/>
    <property type="evidence" value="ECO:0007669"/>
    <property type="project" value="UniProtKB-KW"/>
</dbReference>
<reference evidence="10 11" key="1">
    <citation type="submission" date="2016-10" db="EMBL/GenBank/DDBJ databases">
        <authorList>
            <person name="Varghese N."/>
            <person name="Submissions S."/>
        </authorList>
    </citation>
    <scope>NUCLEOTIDE SEQUENCE [LARGE SCALE GENOMIC DNA]</scope>
    <source>
        <strain evidence="10 11">DSM 25353</strain>
    </source>
</reference>
<keyword evidence="3" id="KW-0808">Transferase</keyword>
<feature type="domain" description="Type II methyltransferase M.TaqI-like" evidence="8">
    <location>
        <begin position="2"/>
        <end position="79"/>
    </location>
</feature>
<feature type="domain" description="TaqI-like C-terminal specificity" evidence="9">
    <location>
        <begin position="216"/>
        <end position="327"/>
    </location>
</feature>
<dbReference type="GO" id="GO:0009007">
    <property type="term" value="F:site-specific DNA-methyltransferase (adenine-specific) activity"/>
    <property type="evidence" value="ECO:0007669"/>
    <property type="project" value="UniProtKB-EC"/>
</dbReference>
<keyword evidence="2" id="KW-0489">Methyltransferase</keyword>
<dbReference type="Pfam" id="PF07669">
    <property type="entry name" value="Eco57I"/>
    <property type="match status" value="1"/>
</dbReference>
<evidence type="ECO:0000259" key="9">
    <source>
        <dbReference type="Pfam" id="PF12950"/>
    </source>
</evidence>
<organism evidence="10 11">
    <name type="scientific">Hydrobacter penzbergensis</name>
    <dbReference type="NCBI Taxonomy" id="1235997"/>
    <lineage>
        <taxon>Bacteria</taxon>
        <taxon>Pseudomonadati</taxon>
        <taxon>Bacteroidota</taxon>
        <taxon>Chitinophagia</taxon>
        <taxon>Chitinophagales</taxon>
        <taxon>Chitinophagaceae</taxon>
        <taxon>Hydrobacter</taxon>
    </lineage>
</organism>
<name>A0A8X8IIT9_9BACT</name>
<dbReference type="Pfam" id="PF12950">
    <property type="entry name" value="TaqI_C"/>
    <property type="match status" value="1"/>
</dbReference>
<evidence type="ECO:0000313" key="10">
    <source>
        <dbReference type="EMBL" id="SDX68718.1"/>
    </source>
</evidence>
<keyword evidence="4" id="KW-0949">S-adenosyl-L-methionine</keyword>
<dbReference type="Gene3D" id="3.40.50.150">
    <property type="entry name" value="Vaccinia Virus protein VP39"/>
    <property type="match status" value="1"/>
</dbReference>
<sequence>MEKELKDYFKLKFDTFFKRSDIFSLFIDYSATKLAKEGSHLAFIIPSIVLNNLSYKPLRNKLLDNNWLSTVCYTGNKIFLDATVDTVILLIDKAGVHGIKLINALDFNRQKISQVETNFFKKFDNVISVTGDDNSNKVFDKVFHPRNINVEKHFEVFQGIVTGNNPVYIFDEQKQWESAKIEKELLHILLHGRDFNKWVIKSTERRILYLTDEININKYPRALSYLSHYKKELQHSKSAEEKSSAWYALHRPRVKENLDLIPKIIIQNTRNERLKPRIVATVDEIGVYGSQGLNFVVPTTNKYSVYFLIAIINSRLIDYLFETKFLNLAIKAEYIKQISFPEPSLGLRRKLEDLSKKVLTNKPIKPTEKLEAEINNLVYKLYNLTYAEVKLINSEFSLSEEEYHAIEI</sequence>
<evidence type="ECO:0000256" key="6">
    <source>
        <dbReference type="ARBA" id="ARBA00023125"/>
    </source>
</evidence>
<evidence type="ECO:0000256" key="3">
    <source>
        <dbReference type="ARBA" id="ARBA00022679"/>
    </source>
</evidence>
<dbReference type="AlphaFoldDB" id="A0A8X8IIT9"/>
<gene>
    <name evidence="10" type="ORF">SAMN05444410_1268</name>
</gene>
<dbReference type="InterPro" id="IPR011639">
    <property type="entry name" value="MethylTrfase_TaqI-like_dom"/>
</dbReference>
<dbReference type="InterPro" id="IPR025931">
    <property type="entry name" value="TaqI_C"/>
</dbReference>
<dbReference type="EC" id="2.1.1.72" evidence="1"/>
<evidence type="ECO:0000256" key="5">
    <source>
        <dbReference type="ARBA" id="ARBA00022747"/>
    </source>
</evidence>
<proteinExistence type="predicted"/>
<dbReference type="PANTHER" id="PTHR33841">
    <property type="entry name" value="DNA METHYLTRANSFERASE YEEA-RELATED"/>
    <property type="match status" value="1"/>
</dbReference>
<dbReference type="GO" id="GO:0009307">
    <property type="term" value="P:DNA restriction-modification system"/>
    <property type="evidence" value="ECO:0007669"/>
    <property type="project" value="UniProtKB-KW"/>
</dbReference>
<dbReference type="InterPro" id="IPR050953">
    <property type="entry name" value="N4_N6_ade-DNA_methylase"/>
</dbReference>
<keyword evidence="5" id="KW-0680">Restriction system</keyword>
<dbReference type="Proteomes" id="UP000198711">
    <property type="component" value="Unassembled WGS sequence"/>
</dbReference>
<dbReference type="EMBL" id="FNNO01000026">
    <property type="protein sequence ID" value="SDX68718.1"/>
    <property type="molecule type" value="Genomic_DNA"/>
</dbReference>
<keyword evidence="11" id="KW-1185">Reference proteome</keyword>
<evidence type="ECO:0000256" key="2">
    <source>
        <dbReference type="ARBA" id="ARBA00022603"/>
    </source>
</evidence>